<sequence>MFRRAGGYRLHGIGFLTTSVQAITQPDSSGWADRLQGWIQIAGRAPSAHNTQPWNPLVDAPKKIINLGVHPERRLIYGDPTDRDLYLALGCWIESLKIAASQDSENPHRLSIESVTGSGANTSIRLRLQPLAAPTDDFSAEDVLSRRVYRGMLTPASDVVATALAEFPQAVEFTDPRISDLETIASRHLSSSPELIRELTGWLRLDPHHPRRHLDGLDGGCLLLPPAVQRLARVARTPLADILATPLSATSRMLARVHTRFRSPGTSTAEHHTQTRGTPVLFSAPAESPAQIIDAGRTLHRLWLRLHQLGLSVAPATEMIDAPATASYLHRWVTSHDQQSQHNHRPLSYFRVGVPASTPPRSARMTGR</sequence>
<dbReference type="InterPro" id="IPR000415">
    <property type="entry name" value="Nitroreductase-like"/>
</dbReference>
<protein>
    <submittedName>
        <fullName evidence="1">Uncharacterized protein</fullName>
    </submittedName>
</protein>
<gene>
    <name evidence="1" type="ORF">QDX21_09025</name>
</gene>
<name>A0AAJ6DC56_9MICC</name>
<dbReference type="Gene3D" id="3.40.109.10">
    <property type="entry name" value="NADH Oxidase"/>
    <property type="match status" value="1"/>
</dbReference>
<evidence type="ECO:0000313" key="2">
    <source>
        <dbReference type="Proteomes" id="UP001224674"/>
    </source>
</evidence>
<evidence type="ECO:0000313" key="1">
    <source>
        <dbReference type="EMBL" id="WGH92457.1"/>
    </source>
</evidence>
<proteinExistence type="predicted"/>
<dbReference type="AlphaFoldDB" id="A0AAJ6DC56"/>
<dbReference type="GeneID" id="83696047"/>
<reference evidence="1 2" key="1">
    <citation type="submission" date="2023-03" db="EMBL/GenBank/DDBJ databases">
        <title>Complete genome sequences of several Auritidibacter ignavus strains isolated from ear infections.</title>
        <authorList>
            <person name="Baehr T."/>
            <person name="Baumhoegger A.M."/>
        </authorList>
    </citation>
    <scope>NUCLEOTIDE SEQUENCE [LARGE SCALE GENOMIC DNA]</scope>
    <source>
        <strain evidence="1 2">BABAE-6</strain>
    </source>
</reference>
<organism evidence="1 2">
    <name type="scientific">Auritidibacter ignavus</name>
    <dbReference type="NCBI Taxonomy" id="678932"/>
    <lineage>
        <taxon>Bacteria</taxon>
        <taxon>Bacillati</taxon>
        <taxon>Actinomycetota</taxon>
        <taxon>Actinomycetes</taxon>
        <taxon>Micrococcales</taxon>
        <taxon>Micrococcaceae</taxon>
        <taxon>Auritidibacter</taxon>
    </lineage>
</organism>
<dbReference type="EMBL" id="CP122566">
    <property type="protein sequence ID" value="WGH92457.1"/>
    <property type="molecule type" value="Genomic_DNA"/>
</dbReference>
<dbReference type="Proteomes" id="UP001224674">
    <property type="component" value="Chromosome"/>
</dbReference>
<dbReference type="SUPFAM" id="SSF55469">
    <property type="entry name" value="FMN-dependent nitroreductase-like"/>
    <property type="match status" value="1"/>
</dbReference>
<accession>A0AAJ6DC56</accession>
<dbReference type="RefSeq" id="WP_110110712.1">
    <property type="nucleotide sequence ID" value="NZ_CP122561.1"/>
</dbReference>
<keyword evidence="2" id="KW-1185">Reference proteome</keyword>
<dbReference type="GO" id="GO:0016491">
    <property type="term" value="F:oxidoreductase activity"/>
    <property type="evidence" value="ECO:0007669"/>
    <property type="project" value="InterPro"/>
</dbReference>